<dbReference type="Proteomes" id="UP000078200">
    <property type="component" value="Unassembled WGS sequence"/>
</dbReference>
<organism evidence="2 3">
    <name type="scientific">Glossina austeni</name>
    <name type="common">Savannah tsetse fly</name>
    <dbReference type="NCBI Taxonomy" id="7395"/>
    <lineage>
        <taxon>Eukaryota</taxon>
        <taxon>Metazoa</taxon>
        <taxon>Ecdysozoa</taxon>
        <taxon>Arthropoda</taxon>
        <taxon>Hexapoda</taxon>
        <taxon>Insecta</taxon>
        <taxon>Pterygota</taxon>
        <taxon>Neoptera</taxon>
        <taxon>Endopterygota</taxon>
        <taxon>Diptera</taxon>
        <taxon>Brachycera</taxon>
        <taxon>Muscomorpha</taxon>
        <taxon>Hippoboscoidea</taxon>
        <taxon>Glossinidae</taxon>
        <taxon>Glossina</taxon>
    </lineage>
</organism>
<keyword evidence="3" id="KW-1185">Reference proteome</keyword>
<proteinExistence type="predicted"/>
<evidence type="ECO:0000256" key="1">
    <source>
        <dbReference type="SAM" id="MobiDB-lite"/>
    </source>
</evidence>
<feature type="region of interest" description="Disordered" evidence="1">
    <location>
        <begin position="1"/>
        <end position="35"/>
    </location>
</feature>
<dbReference type="EnsemblMetazoa" id="GAUT030092-RA">
    <property type="protein sequence ID" value="GAUT030092-PA"/>
    <property type="gene ID" value="GAUT030092"/>
</dbReference>
<name>A0A1A9V9E8_GLOAU</name>
<sequence>MYKEKQSKRQEKASNKPQILRTRQGDKDPGVEWKQRNFSNYGNEKAVAIYLEAAPCSQENNAAQDKNQKLLGCTQGDALFPVSQGALRALWLIIKNGECQERQTLNACKDHVCRIDDIRRATVPKPQKSDSANFTNDSMWWPEG</sequence>
<feature type="compositionally biased region" description="Basic and acidic residues" evidence="1">
    <location>
        <begin position="1"/>
        <end position="14"/>
    </location>
</feature>
<evidence type="ECO:0000313" key="3">
    <source>
        <dbReference type="Proteomes" id="UP000078200"/>
    </source>
</evidence>
<accession>A0A1A9V9E8</accession>
<dbReference type="VEuPathDB" id="VectorBase:GAUT030092"/>
<feature type="region of interest" description="Disordered" evidence="1">
    <location>
        <begin position="124"/>
        <end position="144"/>
    </location>
</feature>
<protein>
    <submittedName>
        <fullName evidence="2">Uncharacterized protein</fullName>
    </submittedName>
</protein>
<dbReference type="AlphaFoldDB" id="A0A1A9V9E8"/>
<feature type="compositionally biased region" description="Polar residues" evidence="1">
    <location>
        <begin position="129"/>
        <end position="138"/>
    </location>
</feature>
<feature type="compositionally biased region" description="Basic and acidic residues" evidence="1">
    <location>
        <begin position="23"/>
        <end position="35"/>
    </location>
</feature>
<evidence type="ECO:0000313" key="2">
    <source>
        <dbReference type="EnsemblMetazoa" id="GAUT030092-PA"/>
    </source>
</evidence>
<reference evidence="2" key="1">
    <citation type="submission" date="2020-05" db="UniProtKB">
        <authorList>
            <consortium name="EnsemblMetazoa"/>
        </authorList>
    </citation>
    <scope>IDENTIFICATION</scope>
    <source>
        <strain evidence="2">TTRI</strain>
    </source>
</reference>